<accession>A0ABW3QEY7</accession>
<keyword evidence="2" id="KW-0472">Membrane</keyword>
<feature type="transmembrane region" description="Helical" evidence="2">
    <location>
        <begin position="217"/>
        <end position="236"/>
    </location>
</feature>
<comment type="caution">
    <text evidence="3">The sequence shown here is derived from an EMBL/GenBank/DDBJ whole genome shotgun (WGS) entry which is preliminary data.</text>
</comment>
<dbReference type="Pfam" id="PF09586">
    <property type="entry name" value="YfhO"/>
    <property type="match status" value="1"/>
</dbReference>
<feature type="transmembrane region" description="Helical" evidence="2">
    <location>
        <begin position="6"/>
        <end position="28"/>
    </location>
</feature>
<evidence type="ECO:0000256" key="1">
    <source>
        <dbReference type="SAM" id="MobiDB-lite"/>
    </source>
</evidence>
<feature type="transmembrane region" description="Helical" evidence="2">
    <location>
        <begin position="453"/>
        <end position="472"/>
    </location>
</feature>
<dbReference type="PANTHER" id="PTHR38454:SF1">
    <property type="entry name" value="INTEGRAL MEMBRANE PROTEIN"/>
    <property type="match status" value="1"/>
</dbReference>
<feature type="transmembrane region" description="Helical" evidence="2">
    <location>
        <begin position="168"/>
        <end position="185"/>
    </location>
</feature>
<proteinExistence type="predicted"/>
<dbReference type="RefSeq" id="WP_265989374.1">
    <property type="nucleotide sequence ID" value="NZ_CP110973.1"/>
</dbReference>
<feature type="transmembrane region" description="Helical" evidence="2">
    <location>
        <begin position="822"/>
        <end position="841"/>
    </location>
</feature>
<protein>
    <submittedName>
        <fullName evidence="3">YfhO family protein</fullName>
    </submittedName>
</protein>
<reference evidence="4" key="1">
    <citation type="journal article" date="2019" name="Int. J. Syst. Evol. Microbiol.">
        <title>The Global Catalogue of Microorganisms (GCM) 10K type strain sequencing project: providing services to taxonomists for standard genome sequencing and annotation.</title>
        <authorList>
            <consortium name="The Broad Institute Genomics Platform"/>
            <consortium name="The Broad Institute Genome Sequencing Center for Infectious Disease"/>
            <person name="Wu L."/>
            <person name="Ma J."/>
        </authorList>
    </citation>
    <scope>NUCLEOTIDE SEQUENCE [LARGE SCALE GENOMIC DNA]</scope>
    <source>
        <strain evidence="4">CCUG 55608</strain>
    </source>
</reference>
<keyword evidence="2" id="KW-0812">Transmembrane</keyword>
<dbReference type="Proteomes" id="UP001597116">
    <property type="component" value="Unassembled WGS sequence"/>
</dbReference>
<feature type="transmembrane region" description="Helical" evidence="2">
    <location>
        <begin position="144"/>
        <end position="163"/>
    </location>
</feature>
<evidence type="ECO:0000256" key="2">
    <source>
        <dbReference type="SAM" id="Phobius"/>
    </source>
</evidence>
<feature type="transmembrane region" description="Helical" evidence="2">
    <location>
        <begin position="541"/>
        <end position="558"/>
    </location>
</feature>
<feature type="transmembrane region" description="Helical" evidence="2">
    <location>
        <begin position="352"/>
        <end position="370"/>
    </location>
</feature>
<dbReference type="InterPro" id="IPR018580">
    <property type="entry name" value="Uncharacterised_YfhO"/>
</dbReference>
<feature type="transmembrane region" description="Helical" evidence="2">
    <location>
        <begin position="516"/>
        <end position="534"/>
    </location>
</feature>
<name>A0ABW3QEY7_9BACT</name>
<organism evidence="3 4">
    <name type="scientific">Larkinella insperata</name>
    <dbReference type="NCBI Taxonomy" id="332158"/>
    <lineage>
        <taxon>Bacteria</taxon>
        <taxon>Pseudomonadati</taxon>
        <taxon>Bacteroidota</taxon>
        <taxon>Cytophagia</taxon>
        <taxon>Cytophagales</taxon>
        <taxon>Spirosomataceae</taxon>
        <taxon>Larkinella</taxon>
    </lineage>
</organism>
<sequence length="848" mass="93741">MNFKRFLPHLLAIIGFAVLAVVYCSPVLKGKRLNQHDIIQSIAAGREVVDYHKQTGEWAWWTNSMFGGMPAYMISGDYPTSLTHKLGQYINLLLPDPANYIWLMMVGGFVLMLALGANVWLSAVGAVAYAFMSYDLLSLEAGHVSKILALAYAPGILGGVMIALRGRYLAGAALTALFLGLELYANHVQITYYLAFGILVYVLIESVAALREGRVRQLLLALSALAVAAVLAVGTHTTRLWNAADYVTVSTRGKSELTIKPKAEPGAQQAPPTTTPEDGLGKDYAFQYSYGIGETFTLLIPNYAGGPSVGSLTTSSETYKKMVGIGVDPTMAQQFVQQIFYLYHGNLYSQSGPAYAGAIVIFLFVLGLLIVPGRLKWWALGITLLYIGWAWGKNFPALNYTFFDYFPGFNKFRAVTMTLNLAQLTLVLLGIVAVKQISDKKLTAEQLNRPLMIGLALTAGLSLLIALLPTVFQDFRGPMDDMAVSNLEQGLQNKNLAEQVMAAIIDDRISMLRSDAFRSAILILLVGGLIWLLVRNRIKPVVFYPVLLALVIFDLFGVDKRYFNNDDFVNKQAIQETVSPTPADEQILADKSLDYRVLDVTTSFMSDAKASYFHKSLGGYHAAKMRRYQELADFQLYRNLRESPNAPNAYNVINMLNTKYFITQSQAANPEQQQAPGPPVAVPNPGALGNAWFVQNYRLVPNANAEMQALDTLDTRRNAVVDQRFAEQLNGLKIQPDSAANSIRLISYKPNELTYESNATSEQLAVFSEIYYNVRDEWKATIDGKEVPHLRANYVLRAMRVPAGKHTIVFKFDPVSIRVGKVVDLVCSLLIIAFIGTAVFIENRKKTA</sequence>
<feature type="transmembrane region" description="Helical" evidence="2">
    <location>
        <begin position="412"/>
        <end position="432"/>
    </location>
</feature>
<feature type="region of interest" description="Disordered" evidence="1">
    <location>
        <begin position="258"/>
        <end position="281"/>
    </location>
</feature>
<keyword evidence="2" id="KW-1133">Transmembrane helix</keyword>
<feature type="transmembrane region" description="Helical" evidence="2">
    <location>
        <begin position="191"/>
        <end position="210"/>
    </location>
</feature>
<evidence type="ECO:0000313" key="4">
    <source>
        <dbReference type="Proteomes" id="UP001597116"/>
    </source>
</evidence>
<feature type="transmembrane region" description="Helical" evidence="2">
    <location>
        <begin position="100"/>
        <end position="132"/>
    </location>
</feature>
<dbReference type="PANTHER" id="PTHR38454">
    <property type="entry name" value="INTEGRAL MEMBRANE PROTEIN-RELATED"/>
    <property type="match status" value="1"/>
</dbReference>
<feature type="transmembrane region" description="Helical" evidence="2">
    <location>
        <begin position="377"/>
        <end position="392"/>
    </location>
</feature>
<gene>
    <name evidence="3" type="ORF">ACFQ4C_05495</name>
</gene>
<dbReference type="EMBL" id="JBHTLP010000002">
    <property type="protein sequence ID" value="MFD1140548.1"/>
    <property type="molecule type" value="Genomic_DNA"/>
</dbReference>
<keyword evidence="4" id="KW-1185">Reference proteome</keyword>
<evidence type="ECO:0000313" key="3">
    <source>
        <dbReference type="EMBL" id="MFD1140548.1"/>
    </source>
</evidence>